<keyword evidence="1" id="KW-0812">Transmembrane</keyword>
<evidence type="ECO:0000313" key="3">
    <source>
        <dbReference type="Proteomes" id="UP000828924"/>
    </source>
</evidence>
<keyword evidence="3" id="KW-1185">Reference proteome</keyword>
<evidence type="ECO:0000256" key="1">
    <source>
        <dbReference type="SAM" id="Phobius"/>
    </source>
</evidence>
<name>A0ABY3WTN3_9ACTN</name>
<feature type="transmembrane region" description="Helical" evidence="1">
    <location>
        <begin position="122"/>
        <end position="146"/>
    </location>
</feature>
<dbReference type="EMBL" id="CP071872">
    <property type="protein sequence ID" value="UNM16018.1"/>
    <property type="molecule type" value="Genomic_DNA"/>
</dbReference>
<proteinExistence type="predicted"/>
<dbReference type="RefSeq" id="WP_242338290.1">
    <property type="nucleotide sequence ID" value="NZ_CP071872.1"/>
</dbReference>
<accession>A0ABY3WTN3</accession>
<gene>
    <name evidence="2" type="ORF">J4032_35200</name>
</gene>
<feature type="transmembrane region" description="Helical" evidence="1">
    <location>
        <begin position="78"/>
        <end position="101"/>
    </location>
</feature>
<feature type="transmembrane region" description="Helical" evidence="1">
    <location>
        <begin position="152"/>
        <end position="169"/>
    </location>
</feature>
<reference evidence="2 3" key="1">
    <citation type="submission" date="2021-03" db="EMBL/GenBank/DDBJ databases">
        <title>Complete genome of Streptomyces formicae strain 1H-GS9 (DSM 100524).</title>
        <authorList>
            <person name="Atanasov K.E."/>
            <person name="Altabella T."/>
            <person name="Ferrer A."/>
        </authorList>
    </citation>
    <scope>NUCLEOTIDE SEQUENCE [LARGE SCALE GENOMIC DNA]</scope>
    <source>
        <strain evidence="2 3">1H-GS9</strain>
    </source>
</reference>
<evidence type="ECO:0008006" key="4">
    <source>
        <dbReference type="Google" id="ProtNLM"/>
    </source>
</evidence>
<keyword evidence="1" id="KW-1133">Transmembrane helix</keyword>
<protein>
    <recommendedName>
        <fullName evidence="4">Yip1 domain-containing protein</fullName>
    </recommendedName>
</protein>
<sequence length="198" mass="21730">MAVPVKILEPADSESGAGTKPRKVRRPGPTSRVFWLIAYGLTIAAILLRLPTLHETVRRQLQDSDMAGKVEDRSMEALAVNIGLLLAVFLSMLLLAVFYSLAAVVERNVLTMRRQAGRERGFGLGFVIALLCTFPVHLVSSVLGVSSPKTTGWYYLYVLLVAVIAPIFFRAHWIGLDRRKIITTYAFAVGLAGFSLAI</sequence>
<organism evidence="2 3">
    <name type="scientific">Streptomyces formicae</name>
    <dbReference type="NCBI Taxonomy" id="1616117"/>
    <lineage>
        <taxon>Bacteria</taxon>
        <taxon>Bacillati</taxon>
        <taxon>Actinomycetota</taxon>
        <taxon>Actinomycetes</taxon>
        <taxon>Kitasatosporales</taxon>
        <taxon>Streptomycetaceae</taxon>
        <taxon>Streptomyces</taxon>
    </lineage>
</organism>
<evidence type="ECO:0000313" key="2">
    <source>
        <dbReference type="EMBL" id="UNM16018.1"/>
    </source>
</evidence>
<keyword evidence="1" id="KW-0472">Membrane</keyword>
<dbReference type="Proteomes" id="UP000828924">
    <property type="component" value="Chromosome"/>
</dbReference>
<feature type="transmembrane region" description="Helical" evidence="1">
    <location>
        <begin position="33"/>
        <end position="50"/>
    </location>
</feature>